<dbReference type="AlphaFoldDB" id="A0A4U0UPF4"/>
<dbReference type="GO" id="GO:0004045">
    <property type="term" value="F:peptidyl-tRNA hydrolase activity"/>
    <property type="evidence" value="ECO:0007669"/>
    <property type="project" value="UniProtKB-EC"/>
</dbReference>
<reference evidence="7 8" key="1">
    <citation type="submission" date="2017-03" db="EMBL/GenBank/DDBJ databases">
        <title>Genomes of endolithic fungi from Antarctica.</title>
        <authorList>
            <person name="Coleine C."/>
            <person name="Masonjones S."/>
            <person name="Stajich J.E."/>
        </authorList>
    </citation>
    <scope>NUCLEOTIDE SEQUENCE [LARGE SCALE GENOMIC DNA]</scope>
    <source>
        <strain evidence="7 8">CCFEE 5311</strain>
    </source>
</reference>
<dbReference type="NCBIfam" id="TIGR00283">
    <property type="entry name" value="arch_pth2"/>
    <property type="match status" value="1"/>
</dbReference>
<dbReference type="PANTHER" id="PTHR12649:SF11">
    <property type="entry name" value="PEPTIDYL-TRNA HYDROLASE 2, MITOCHONDRIAL"/>
    <property type="match status" value="1"/>
</dbReference>
<feature type="transmembrane region" description="Helical" evidence="6">
    <location>
        <begin position="12"/>
        <end position="31"/>
    </location>
</feature>
<evidence type="ECO:0000313" key="8">
    <source>
        <dbReference type="Proteomes" id="UP000310066"/>
    </source>
</evidence>
<dbReference type="GO" id="GO:0005829">
    <property type="term" value="C:cytosol"/>
    <property type="evidence" value="ECO:0007669"/>
    <property type="project" value="TreeGrafter"/>
</dbReference>
<keyword evidence="6" id="KW-0812">Transmembrane</keyword>
<comment type="catalytic activity">
    <reaction evidence="4">
        <text>an N-acyl-L-alpha-aminoacyl-tRNA + H2O = an N-acyl-L-amino acid + a tRNA + H(+)</text>
        <dbReference type="Rhea" id="RHEA:54448"/>
        <dbReference type="Rhea" id="RHEA-COMP:10123"/>
        <dbReference type="Rhea" id="RHEA-COMP:13883"/>
        <dbReference type="ChEBI" id="CHEBI:15377"/>
        <dbReference type="ChEBI" id="CHEBI:15378"/>
        <dbReference type="ChEBI" id="CHEBI:59874"/>
        <dbReference type="ChEBI" id="CHEBI:78442"/>
        <dbReference type="ChEBI" id="CHEBI:138191"/>
        <dbReference type="EC" id="3.1.1.29"/>
    </reaction>
</comment>
<keyword evidence="2" id="KW-0378">Hydrolase</keyword>
<comment type="caution">
    <text evidence="7">The sequence shown here is derived from an EMBL/GenBank/DDBJ whole genome shotgun (WGS) entry which is preliminary data.</text>
</comment>
<evidence type="ECO:0000313" key="7">
    <source>
        <dbReference type="EMBL" id="TKA37801.1"/>
    </source>
</evidence>
<gene>
    <name evidence="7" type="ORF">B0A54_09803</name>
</gene>
<evidence type="ECO:0000256" key="3">
    <source>
        <dbReference type="ARBA" id="ARBA00038050"/>
    </source>
</evidence>
<protein>
    <recommendedName>
        <fullName evidence="1">peptidyl-tRNA hydrolase</fullName>
        <ecNumber evidence="1">3.1.1.29</ecNumber>
    </recommendedName>
</protein>
<proteinExistence type="inferred from homology"/>
<evidence type="ECO:0000256" key="5">
    <source>
        <dbReference type="SAM" id="MobiDB-lite"/>
    </source>
</evidence>
<dbReference type="EMBL" id="NAJP01000049">
    <property type="protein sequence ID" value="TKA37801.1"/>
    <property type="molecule type" value="Genomic_DNA"/>
</dbReference>
<feature type="region of interest" description="Disordered" evidence="5">
    <location>
        <begin position="50"/>
        <end position="72"/>
    </location>
</feature>
<accession>A0A4U0UPF4</accession>
<dbReference type="Pfam" id="PF01981">
    <property type="entry name" value="PTH2"/>
    <property type="match status" value="1"/>
</dbReference>
<dbReference type="InterPro" id="IPR023476">
    <property type="entry name" value="Pep_tRNA_hydro_II_dom_sf"/>
</dbReference>
<name>A0A4U0UPF4_9PEZI</name>
<dbReference type="PANTHER" id="PTHR12649">
    <property type="entry name" value="PEPTIDYL-TRNA HYDROLASE 2"/>
    <property type="match status" value="1"/>
</dbReference>
<evidence type="ECO:0000256" key="1">
    <source>
        <dbReference type="ARBA" id="ARBA00013260"/>
    </source>
</evidence>
<dbReference type="STRING" id="329885.A0A4U0UPF4"/>
<organism evidence="7 8">
    <name type="scientific">Friedmanniomyces endolithicus</name>
    <dbReference type="NCBI Taxonomy" id="329885"/>
    <lineage>
        <taxon>Eukaryota</taxon>
        <taxon>Fungi</taxon>
        <taxon>Dikarya</taxon>
        <taxon>Ascomycota</taxon>
        <taxon>Pezizomycotina</taxon>
        <taxon>Dothideomycetes</taxon>
        <taxon>Dothideomycetidae</taxon>
        <taxon>Mycosphaerellales</taxon>
        <taxon>Teratosphaeriaceae</taxon>
        <taxon>Friedmanniomyces</taxon>
    </lineage>
</organism>
<keyword evidence="6" id="KW-1133">Transmembrane helix</keyword>
<dbReference type="EC" id="3.1.1.29" evidence="1"/>
<dbReference type="InterPro" id="IPR002833">
    <property type="entry name" value="PTH2"/>
</dbReference>
<dbReference type="CDD" id="cd02430">
    <property type="entry name" value="PTH2"/>
    <property type="match status" value="1"/>
</dbReference>
<dbReference type="OrthoDB" id="1733656at2759"/>
<comment type="similarity">
    <text evidence="3">Belongs to the PTH2 family.</text>
</comment>
<keyword evidence="6" id="KW-0472">Membrane</keyword>
<sequence>MANVQDRGPPSTASIALATAIVSGLAGYYFAQARSIGLFRSVTTRPAAGAAAKESDVSDAESAAHSDDEDDDVQDLGELKSFADSAEECKLVLVVRTDLGMGKGMWRERCAIARLGAHILSSRPAYLYQPSNFASPSSPDLSSLVTHSCSTTVLIPVTGKIAAQCGHATLACYKTLVRANPSHPVLRQWERLGQAKVALKVDSEEDMLMLQAQAISLGLCAQVIHDAGRTQIASGSATVLGIGPAPKSKVDEVTGHLRLL</sequence>
<dbReference type="FunFam" id="3.40.1490.10:FF:000001">
    <property type="entry name" value="Peptidyl-tRNA hydrolase 2"/>
    <property type="match status" value="1"/>
</dbReference>
<evidence type="ECO:0000256" key="6">
    <source>
        <dbReference type="SAM" id="Phobius"/>
    </source>
</evidence>
<dbReference type="Proteomes" id="UP000310066">
    <property type="component" value="Unassembled WGS sequence"/>
</dbReference>
<dbReference type="SUPFAM" id="SSF102462">
    <property type="entry name" value="Peptidyl-tRNA hydrolase II"/>
    <property type="match status" value="1"/>
</dbReference>
<dbReference type="Gene3D" id="3.40.1490.10">
    <property type="entry name" value="Bit1"/>
    <property type="match status" value="1"/>
</dbReference>
<evidence type="ECO:0000256" key="2">
    <source>
        <dbReference type="ARBA" id="ARBA00022801"/>
    </source>
</evidence>
<evidence type="ECO:0000256" key="4">
    <source>
        <dbReference type="ARBA" id="ARBA00048707"/>
    </source>
</evidence>